<dbReference type="InterPro" id="IPR006059">
    <property type="entry name" value="SBP"/>
</dbReference>
<dbReference type="EMBL" id="JAJEQX010000006">
    <property type="protein sequence ID" value="MCC2253762.1"/>
    <property type="molecule type" value="Genomic_DNA"/>
</dbReference>
<sequence length="442" mass="49034">MKKRMARLMAMSMAMALAVSAAGCGSSQTSESEESSSGGSGDKVSVVLATNWGEGDAKYDYFYPLFEKFQEENKDTMYITLQTYSTEDYKTKIKTQTASGDLPDVFTYWGGGMMTDMVDAGLLLNVDDYFAESESVKREDFEESSFDYYIAGDGNAYGVPIESTRGVLIANKNLFEQYGLEYPTTYDELVSVAEVFKENGIIPMSIGSNGGVPSEFFFSELYNQYEGGEDEIAALASGGNFDTDNAVKVAEVLTDMIDQGMFPADTMANGGWTNSLQLYTDQKAAMTYTYPWNYEFIPDEIQECTDIIPMPQMPGATVDPSTIMAGFTVYGFMINKASFEDEAKHDAVMKICDFLASDELTQSLTESGMIPCKNVEMNMDNQKLIMQKTMDYAQDKNLVQVHYTTMPSADAITMMDSSLDELFIKAITPEEFVQKVQDVLDK</sequence>
<evidence type="ECO:0000256" key="1">
    <source>
        <dbReference type="SAM" id="SignalP"/>
    </source>
</evidence>
<dbReference type="Proteomes" id="UP001198151">
    <property type="component" value="Unassembled WGS sequence"/>
</dbReference>
<comment type="caution">
    <text evidence="2">The sequence shown here is derived from an EMBL/GenBank/DDBJ whole genome shotgun (WGS) entry which is preliminary data.</text>
</comment>
<proteinExistence type="predicted"/>
<feature type="signal peptide" evidence="1">
    <location>
        <begin position="1"/>
        <end position="21"/>
    </location>
</feature>
<dbReference type="PANTHER" id="PTHR43649:SF14">
    <property type="entry name" value="BLR3389 PROTEIN"/>
    <property type="match status" value="1"/>
</dbReference>
<dbReference type="PROSITE" id="PS51257">
    <property type="entry name" value="PROKAR_LIPOPROTEIN"/>
    <property type="match status" value="1"/>
</dbReference>
<feature type="chain" id="PRO_5045955638" evidence="1">
    <location>
        <begin position="22"/>
        <end position="442"/>
    </location>
</feature>
<evidence type="ECO:0000313" key="2">
    <source>
        <dbReference type="EMBL" id="MCC2253762.1"/>
    </source>
</evidence>
<dbReference type="PANTHER" id="PTHR43649">
    <property type="entry name" value="ARABINOSE-BINDING PROTEIN-RELATED"/>
    <property type="match status" value="1"/>
</dbReference>
<keyword evidence="1" id="KW-0732">Signal</keyword>
<gene>
    <name evidence="2" type="ORF">LKD70_04815</name>
</gene>
<accession>A0ABS8FX68</accession>
<keyword evidence="3" id="KW-1185">Reference proteome</keyword>
<dbReference type="InterPro" id="IPR050490">
    <property type="entry name" value="Bact_solute-bd_prot1"/>
</dbReference>
<dbReference type="SUPFAM" id="SSF53850">
    <property type="entry name" value="Periplasmic binding protein-like II"/>
    <property type="match status" value="1"/>
</dbReference>
<evidence type="ECO:0000313" key="3">
    <source>
        <dbReference type="Proteomes" id="UP001198151"/>
    </source>
</evidence>
<dbReference type="RefSeq" id="WP_227706904.1">
    <property type="nucleotide sequence ID" value="NZ_JAJEQX010000006.1"/>
</dbReference>
<reference evidence="2 3" key="1">
    <citation type="submission" date="2021-10" db="EMBL/GenBank/DDBJ databases">
        <title>Anaerobic single-cell dispensing facilitates the cultivation of human gut bacteria.</title>
        <authorList>
            <person name="Afrizal A."/>
        </authorList>
    </citation>
    <scope>NUCLEOTIDE SEQUENCE [LARGE SCALE GENOMIC DNA]</scope>
    <source>
        <strain evidence="2 3">CLA-AA-H200</strain>
    </source>
</reference>
<organism evidence="2 3">
    <name type="scientific">Ruminococcus turbiniformis</name>
    <dbReference type="NCBI Taxonomy" id="2881258"/>
    <lineage>
        <taxon>Bacteria</taxon>
        <taxon>Bacillati</taxon>
        <taxon>Bacillota</taxon>
        <taxon>Clostridia</taxon>
        <taxon>Eubacteriales</taxon>
        <taxon>Oscillospiraceae</taxon>
        <taxon>Ruminococcus</taxon>
    </lineage>
</organism>
<name>A0ABS8FX68_9FIRM</name>
<dbReference type="Gene3D" id="3.40.190.10">
    <property type="entry name" value="Periplasmic binding protein-like II"/>
    <property type="match status" value="2"/>
</dbReference>
<protein>
    <submittedName>
        <fullName evidence="2">Extracellular solute-binding protein</fullName>
    </submittedName>
</protein>
<dbReference type="Pfam" id="PF01547">
    <property type="entry name" value="SBP_bac_1"/>
    <property type="match status" value="1"/>
</dbReference>